<dbReference type="EC" id="2.7.13.3" evidence="2"/>
<evidence type="ECO:0000256" key="6">
    <source>
        <dbReference type="ARBA" id="ARBA00023136"/>
    </source>
</evidence>
<dbReference type="SMART" id="SM00388">
    <property type="entry name" value="HisKA"/>
    <property type="match status" value="1"/>
</dbReference>
<evidence type="ECO:0000256" key="4">
    <source>
        <dbReference type="ARBA" id="ARBA00022679"/>
    </source>
</evidence>
<dbReference type="GO" id="GO:0000156">
    <property type="term" value="F:phosphorelay response regulator activity"/>
    <property type="evidence" value="ECO:0007669"/>
    <property type="project" value="TreeGrafter"/>
</dbReference>
<dbReference type="PROSITE" id="PS50109">
    <property type="entry name" value="HIS_KIN"/>
    <property type="match status" value="1"/>
</dbReference>
<feature type="domain" description="Histidine kinase" evidence="9">
    <location>
        <begin position="261"/>
        <end position="475"/>
    </location>
</feature>
<accession>A0A831XM90</accession>
<dbReference type="InterPro" id="IPR036097">
    <property type="entry name" value="HisK_dim/P_sf"/>
</dbReference>
<keyword evidence="6 8" id="KW-0472">Membrane</keyword>
<keyword evidence="4" id="KW-0808">Transferase</keyword>
<evidence type="ECO:0000313" key="11">
    <source>
        <dbReference type="EMBL" id="HEN42926.1"/>
    </source>
</evidence>
<dbReference type="PROSITE" id="PS50112">
    <property type="entry name" value="PAS"/>
    <property type="match status" value="1"/>
</dbReference>
<comment type="catalytic activity">
    <reaction evidence="1">
        <text>ATP + protein L-histidine = ADP + protein N-phospho-L-histidine.</text>
        <dbReference type="EC" id="2.7.13.3"/>
    </reaction>
</comment>
<dbReference type="Gene3D" id="1.10.287.130">
    <property type="match status" value="1"/>
</dbReference>
<dbReference type="InterPro" id="IPR005467">
    <property type="entry name" value="His_kinase_dom"/>
</dbReference>
<feature type="coiled-coil region" evidence="7">
    <location>
        <begin position="75"/>
        <end position="112"/>
    </location>
</feature>
<dbReference type="SMART" id="SM00387">
    <property type="entry name" value="HATPase_c"/>
    <property type="match status" value="1"/>
</dbReference>
<dbReference type="EMBL" id="DSOV01000047">
    <property type="protein sequence ID" value="HEN42926.1"/>
    <property type="molecule type" value="Genomic_DNA"/>
</dbReference>
<evidence type="ECO:0000256" key="5">
    <source>
        <dbReference type="ARBA" id="ARBA00022777"/>
    </source>
</evidence>
<dbReference type="Gene3D" id="3.30.450.20">
    <property type="entry name" value="PAS domain"/>
    <property type="match status" value="1"/>
</dbReference>
<dbReference type="CDD" id="cd00130">
    <property type="entry name" value="PAS"/>
    <property type="match status" value="1"/>
</dbReference>
<evidence type="ECO:0000256" key="2">
    <source>
        <dbReference type="ARBA" id="ARBA00012438"/>
    </source>
</evidence>
<feature type="coiled-coil region" evidence="7">
    <location>
        <begin position="223"/>
        <end position="254"/>
    </location>
</feature>
<keyword evidence="5" id="KW-0418">Kinase</keyword>
<keyword evidence="8" id="KW-0812">Transmembrane</keyword>
<keyword evidence="8" id="KW-1133">Transmembrane helix</keyword>
<evidence type="ECO:0000256" key="7">
    <source>
        <dbReference type="SAM" id="Coils"/>
    </source>
</evidence>
<evidence type="ECO:0000259" key="9">
    <source>
        <dbReference type="PROSITE" id="PS50109"/>
    </source>
</evidence>
<dbReference type="PANTHER" id="PTHR42878">
    <property type="entry name" value="TWO-COMPONENT HISTIDINE KINASE"/>
    <property type="match status" value="1"/>
</dbReference>
<dbReference type="SUPFAM" id="SSF47384">
    <property type="entry name" value="Homodimeric domain of signal transducing histidine kinase"/>
    <property type="match status" value="1"/>
</dbReference>
<protein>
    <recommendedName>
        <fullName evidence="2">histidine kinase</fullName>
        <ecNumber evidence="2">2.7.13.3</ecNumber>
    </recommendedName>
</protein>
<dbReference type="InterPro" id="IPR003661">
    <property type="entry name" value="HisK_dim/P_dom"/>
</dbReference>
<dbReference type="CDD" id="cd00082">
    <property type="entry name" value="HisKA"/>
    <property type="match status" value="1"/>
</dbReference>
<evidence type="ECO:0000256" key="3">
    <source>
        <dbReference type="ARBA" id="ARBA00022553"/>
    </source>
</evidence>
<feature type="transmembrane region" description="Helical" evidence="8">
    <location>
        <begin position="12"/>
        <end position="35"/>
    </location>
</feature>
<proteinExistence type="predicted"/>
<dbReference type="GO" id="GO:0000155">
    <property type="term" value="F:phosphorelay sensor kinase activity"/>
    <property type="evidence" value="ECO:0007669"/>
    <property type="project" value="InterPro"/>
</dbReference>
<sequence length="485" mass="55392">MKLPYRTMPLRIAAYYALFAGLWIVFSDRLLGFVVRDPERLTELQTAKGWLFVAVTALLLHVMVRRFVDEVTRREEQLRERNEELCMVEEELRQQLDESEQAQHELRQSEESYRLLFSSNPHPMWVFDLETLAFLEVNGSAVQHYGYSREEFLAMTIKDIRPPEDVPALMDIVTRVDNGLDKVGVWRHRKKDGTIISVEITSHSIDFAGRHAKLILCNDVTERVRAEEEILRLNAELEKRVEERTAELERANREMESFSYSVSHDLRAPLRHIDGFSRALLEDCADQLDSRGKGYLTRICAAANRMGQLIDDLLQLASVSRSDLQRRPVSLSSLARAVATELKQAEPERDVTFTIAGGIRAEGDPLLLRVVLENLLGNAWKYTGKEPHALIEFGESEQEGRRVFFVRDNGVGFDMAYVGKLFNPFQRLHAMDEFEGTGIGLATVRRVVERHGGRAWAEASLGHGATFFFTLGESRRPEAGDEDEE</sequence>
<keyword evidence="3" id="KW-0597">Phosphoprotein</keyword>
<dbReference type="SUPFAM" id="SSF55785">
    <property type="entry name" value="PYP-like sensor domain (PAS domain)"/>
    <property type="match status" value="1"/>
</dbReference>
<keyword evidence="7" id="KW-0175">Coiled coil</keyword>
<dbReference type="GO" id="GO:0006355">
    <property type="term" value="P:regulation of DNA-templated transcription"/>
    <property type="evidence" value="ECO:0007669"/>
    <property type="project" value="InterPro"/>
</dbReference>
<dbReference type="AlphaFoldDB" id="A0A831XM90"/>
<dbReference type="SUPFAM" id="SSF55874">
    <property type="entry name" value="ATPase domain of HSP90 chaperone/DNA topoisomerase II/histidine kinase"/>
    <property type="match status" value="1"/>
</dbReference>
<dbReference type="Pfam" id="PF00989">
    <property type="entry name" value="PAS"/>
    <property type="match status" value="1"/>
</dbReference>
<dbReference type="InterPro" id="IPR003594">
    <property type="entry name" value="HATPase_dom"/>
</dbReference>
<dbReference type="PANTHER" id="PTHR42878:SF15">
    <property type="entry name" value="BACTERIOPHYTOCHROME"/>
    <property type="match status" value="1"/>
</dbReference>
<dbReference type="PRINTS" id="PR00344">
    <property type="entry name" value="BCTRLSENSOR"/>
</dbReference>
<organism evidence="11">
    <name type="scientific">Geobacter metallireducens</name>
    <dbReference type="NCBI Taxonomy" id="28232"/>
    <lineage>
        <taxon>Bacteria</taxon>
        <taxon>Pseudomonadati</taxon>
        <taxon>Thermodesulfobacteriota</taxon>
        <taxon>Desulfuromonadia</taxon>
        <taxon>Geobacterales</taxon>
        <taxon>Geobacteraceae</taxon>
        <taxon>Geobacter</taxon>
    </lineage>
</organism>
<dbReference type="GO" id="GO:0016020">
    <property type="term" value="C:membrane"/>
    <property type="evidence" value="ECO:0007669"/>
    <property type="project" value="UniProtKB-SubCell"/>
</dbReference>
<dbReference type="GO" id="GO:0007234">
    <property type="term" value="P:osmosensory signaling via phosphorelay pathway"/>
    <property type="evidence" value="ECO:0007669"/>
    <property type="project" value="TreeGrafter"/>
</dbReference>
<evidence type="ECO:0000259" key="10">
    <source>
        <dbReference type="PROSITE" id="PS50112"/>
    </source>
</evidence>
<name>A0A831XM90_GEOME</name>
<dbReference type="Pfam" id="PF00512">
    <property type="entry name" value="HisKA"/>
    <property type="match status" value="1"/>
</dbReference>
<dbReference type="NCBIfam" id="TIGR00229">
    <property type="entry name" value="sensory_box"/>
    <property type="match status" value="1"/>
</dbReference>
<gene>
    <name evidence="11" type="ORF">ENQ87_11255</name>
</gene>
<dbReference type="InterPro" id="IPR036890">
    <property type="entry name" value="HATPase_C_sf"/>
</dbReference>
<dbReference type="SMART" id="SM00091">
    <property type="entry name" value="PAS"/>
    <property type="match status" value="1"/>
</dbReference>
<reference evidence="11" key="1">
    <citation type="journal article" date="2020" name="mSystems">
        <title>Genome- and Community-Level Interaction Insights into Carbon Utilization and Element Cycling Functions of Hydrothermarchaeota in Hydrothermal Sediment.</title>
        <authorList>
            <person name="Zhou Z."/>
            <person name="Liu Y."/>
            <person name="Xu W."/>
            <person name="Pan J."/>
            <person name="Luo Z.H."/>
            <person name="Li M."/>
        </authorList>
    </citation>
    <scope>NUCLEOTIDE SEQUENCE [LARGE SCALE GENOMIC DNA]</scope>
    <source>
        <strain evidence="11">SpSt-349</strain>
    </source>
</reference>
<dbReference type="InterPro" id="IPR035965">
    <property type="entry name" value="PAS-like_dom_sf"/>
</dbReference>
<dbReference type="InterPro" id="IPR013767">
    <property type="entry name" value="PAS_fold"/>
</dbReference>
<dbReference type="InterPro" id="IPR000014">
    <property type="entry name" value="PAS"/>
</dbReference>
<dbReference type="Gene3D" id="3.30.565.10">
    <property type="entry name" value="Histidine kinase-like ATPase, C-terminal domain"/>
    <property type="match status" value="1"/>
</dbReference>
<comment type="caution">
    <text evidence="11">The sequence shown here is derived from an EMBL/GenBank/DDBJ whole genome shotgun (WGS) entry which is preliminary data.</text>
</comment>
<dbReference type="InterPro" id="IPR050351">
    <property type="entry name" value="BphY/WalK/GraS-like"/>
</dbReference>
<dbReference type="Pfam" id="PF02518">
    <property type="entry name" value="HATPase_c"/>
    <property type="match status" value="1"/>
</dbReference>
<dbReference type="InterPro" id="IPR004358">
    <property type="entry name" value="Sig_transdc_His_kin-like_C"/>
</dbReference>
<dbReference type="FunFam" id="1.10.287.130:FF:000070">
    <property type="entry name" value="Histidine kinase sensor protein"/>
    <property type="match status" value="1"/>
</dbReference>
<dbReference type="FunFam" id="3.30.565.10:FF:000006">
    <property type="entry name" value="Sensor histidine kinase WalK"/>
    <property type="match status" value="1"/>
</dbReference>
<evidence type="ECO:0000256" key="8">
    <source>
        <dbReference type="SAM" id="Phobius"/>
    </source>
</evidence>
<dbReference type="GO" id="GO:0030295">
    <property type="term" value="F:protein kinase activator activity"/>
    <property type="evidence" value="ECO:0007669"/>
    <property type="project" value="TreeGrafter"/>
</dbReference>
<evidence type="ECO:0000256" key="1">
    <source>
        <dbReference type="ARBA" id="ARBA00000085"/>
    </source>
</evidence>
<feature type="domain" description="PAS" evidence="10">
    <location>
        <begin position="109"/>
        <end position="180"/>
    </location>
</feature>